<reference evidence="3 4" key="2">
    <citation type="submission" date="2019-01" db="EMBL/GenBank/DDBJ databases">
        <title>A chromosome length genome reference of the Java medaka (oryzias javanicus).</title>
        <authorList>
            <person name="Herpin A."/>
            <person name="Takehana Y."/>
            <person name="Naruse K."/>
            <person name="Ansai S."/>
            <person name="Kawaguchi M."/>
        </authorList>
    </citation>
    <scope>NUCLEOTIDE SEQUENCE [LARGE SCALE GENOMIC DNA]</scope>
    <source>
        <strain evidence="3">RS831</strain>
        <tissue evidence="3">Whole body</tissue>
    </source>
</reference>
<dbReference type="EMBL" id="CM012450">
    <property type="protein sequence ID" value="RVE63350.1"/>
    <property type="molecule type" value="Genomic_DNA"/>
</dbReference>
<dbReference type="GO" id="GO:0046872">
    <property type="term" value="F:metal ion binding"/>
    <property type="evidence" value="ECO:0007669"/>
    <property type="project" value="InterPro"/>
</dbReference>
<dbReference type="Proteomes" id="UP000283210">
    <property type="component" value="Chromosome 14"/>
</dbReference>
<gene>
    <name evidence="3" type="ORF">OJAV_G00135230</name>
</gene>
<feature type="compositionally biased region" description="Polar residues" evidence="1">
    <location>
        <begin position="155"/>
        <end position="165"/>
    </location>
</feature>
<proteinExistence type="predicted"/>
<evidence type="ECO:0000259" key="2">
    <source>
        <dbReference type="PROSITE" id="PS51393"/>
    </source>
</evidence>
<protein>
    <recommendedName>
        <fullName evidence="2">Lipoxygenase domain-containing protein</fullName>
    </recommendedName>
</protein>
<reference evidence="3 4" key="1">
    <citation type="submission" date="2018-11" db="EMBL/GenBank/DDBJ databases">
        <authorList>
            <person name="Lopez-Roques C."/>
            <person name="Donnadieu C."/>
            <person name="Bouchez O."/>
            <person name="Klopp C."/>
            <person name="Cabau C."/>
            <person name="Zahm M."/>
        </authorList>
    </citation>
    <scope>NUCLEOTIDE SEQUENCE [LARGE SCALE GENOMIC DNA]</scope>
    <source>
        <strain evidence="3">RS831</strain>
        <tissue evidence="3">Whole body</tissue>
    </source>
</reference>
<dbReference type="OrthoDB" id="8960909at2759"/>
<feature type="region of interest" description="Disordered" evidence="1">
    <location>
        <begin position="97"/>
        <end position="118"/>
    </location>
</feature>
<dbReference type="PROSITE" id="PS51393">
    <property type="entry name" value="LIPOXYGENASE_3"/>
    <property type="match status" value="1"/>
</dbReference>
<feature type="compositionally biased region" description="Basic and acidic residues" evidence="1">
    <location>
        <begin position="144"/>
        <end position="154"/>
    </location>
</feature>
<accession>A0A3S2U5P1</accession>
<organism evidence="3 4">
    <name type="scientific">Oryzias javanicus</name>
    <name type="common">Javanese ricefish</name>
    <name type="synonym">Aplocheilus javanicus</name>
    <dbReference type="NCBI Taxonomy" id="123683"/>
    <lineage>
        <taxon>Eukaryota</taxon>
        <taxon>Metazoa</taxon>
        <taxon>Chordata</taxon>
        <taxon>Craniata</taxon>
        <taxon>Vertebrata</taxon>
        <taxon>Euteleostomi</taxon>
        <taxon>Actinopterygii</taxon>
        <taxon>Neopterygii</taxon>
        <taxon>Teleostei</taxon>
        <taxon>Neoteleostei</taxon>
        <taxon>Acanthomorphata</taxon>
        <taxon>Ovalentaria</taxon>
        <taxon>Atherinomorphae</taxon>
        <taxon>Beloniformes</taxon>
        <taxon>Adrianichthyidae</taxon>
        <taxon>Oryziinae</taxon>
        <taxon>Oryzias</taxon>
    </lineage>
</organism>
<dbReference type="SUPFAM" id="SSF48484">
    <property type="entry name" value="Lipoxigenase"/>
    <property type="match status" value="1"/>
</dbReference>
<dbReference type="AlphaFoldDB" id="A0A3S2U5P1"/>
<name>A0A3S2U5P1_ORYJA</name>
<evidence type="ECO:0000313" key="4">
    <source>
        <dbReference type="Proteomes" id="UP000283210"/>
    </source>
</evidence>
<feature type="region of interest" description="Disordered" evidence="1">
    <location>
        <begin position="144"/>
        <end position="167"/>
    </location>
</feature>
<keyword evidence="4" id="KW-1185">Reference proteome</keyword>
<feature type="domain" description="Lipoxygenase" evidence="2">
    <location>
        <begin position="310"/>
        <end position="352"/>
    </location>
</feature>
<dbReference type="GO" id="GO:0016702">
    <property type="term" value="F:oxidoreductase activity, acting on single donors with incorporation of molecular oxygen, incorporation of two atoms of oxygen"/>
    <property type="evidence" value="ECO:0007669"/>
    <property type="project" value="InterPro"/>
</dbReference>
<dbReference type="InterPro" id="IPR013819">
    <property type="entry name" value="LipOase_C"/>
</dbReference>
<evidence type="ECO:0000256" key="1">
    <source>
        <dbReference type="SAM" id="MobiDB-lite"/>
    </source>
</evidence>
<sequence>MDQRVPGSAKYIAKWNKKPYYFKGNLSVPACTTLRDKILVDIKKDKKREKKGDPELQAVLAWLTQAVKRKEDRDKMRRSAAAVIRPQIVNQLPQQLHPQADGGAAANIPQEEDDSMRPYPYPHDRLADTVAGRLKVRKQQEIEHANKAGQEDKQQSTSKSKTLNSDKGIYPSAHELDQLHRDLLGLSIKDLPSLPDESQMADTFPMVQVANPHHDPNVQGSSPIMSVYRPWTEQECTDACSGLGDPTVDPRQWVENHKLLMASYVLNGWETEKTLKKSLKHNLTRVRGDFTGKDGNNAWLENIFKVGVHRRLVEEVQAELRAISDDIRERNSQRLLPYPYLSPSHIENSVAI</sequence>
<dbReference type="Gene3D" id="1.20.245.10">
    <property type="entry name" value="Lipoxygenase-1, Domain 5"/>
    <property type="match status" value="1"/>
</dbReference>
<evidence type="ECO:0000313" key="3">
    <source>
        <dbReference type="EMBL" id="RVE63350.1"/>
    </source>
</evidence>
<dbReference type="InterPro" id="IPR036226">
    <property type="entry name" value="LipOase_C_sf"/>
</dbReference>